<reference evidence="3" key="1">
    <citation type="submission" date="2019-05" db="EMBL/GenBank/DDBJ databases">
        <title>The identification and expression analysis of odorant binding protein genes in Encarsia formosa by antennal transcriptome analysis.</title>
        <authorList>
            <person name="He Y."/>
        </authorList>
    </citation>
    <scope>NUCLEOTIDE SEQUENCE</scope>
    <source>
        <tissue evidence="3">Antenna</tissue>
    </source>
</reference>
<accession>A0A514TTX8</accession>
<dbReference type="Gene3D" id="1.10.238.20">
    <property type="entry name" value="Pheromone/general odorant binding protein domain"/>
    <property type="match status" value="1"/>
</dbReference>
<evidence type="ECO:0000256" key="1">
    <source>
        <dbReference type="ARBA" id="ARBA00022729"/>
    </source>
</evidence>
<feature type="signal peptide" evidence="2">
    <location>
        <begin position="1"/>
        <end position="33"/>
    </location>
</feature>
<dbReference type="EMBL" id="MK990467">
    <property type="protein sequence ID" value="QDJ95945.1"/>
    <property type="molecule type" value="mRNA"/>
</dbReference>
<name>A0A514TTX8_ENCFO</name>
<dbReference type="GO" id="GO:0005549">
    <property type="term" value="F:odorant binding"/>
    <property type="evidence" value="ECO:0007669"/>
    <property type="project" value="InterPro"/>
</dbReference>
<evidence type="ECO:0000256" key="2">
    <source>
        <dbReference type="SAM" id="SignalP"/>
    </source>
</evidence>
<dbReference type="AlphaFoldDB" id="A0A514TTX8"/>
<proteinExistence type="evidence at transcript level"/>
<keyword evidence="1 2" id="KW-0732">Signal</keyword>
<evidence type="ECO:0000313" key="3">
    <source>
        <dbReference type="EMBL" id="QDJ95945.1"/>
    </source>
</evidence>
<dbReference type="Pfam" id="PF01395">
    <property type="entry name" value="PBP_GOBP"/>
    <property type="match status" value="1"/>
</dbReference>
<dbReference type="PANTHER" id="PTHR11857">
    <property type="entry name" value="ODORANT BINDING PROTEIN-RELATED"/>
    <property type="match status" value="1"/>
</dbReference>
<sequence>MNVTRKRSVVNNISMKFLLCMFGIFLIAEQIHCEESWKDMVQACQEEFPVSEKTNENDPKLKCFAACILDKAGLLSEDKKIDVAKYAESLKGYYPDADNTFESKVKECADKGNAKGDKCETVFVAATCVRNQFGEPKDLKGKSLW</sequence>
<dbReference type="SMART" id="SM00708">
    <property type="entry name" value="PhBP"/>
    <property type="match status" value="1"/>
</dbReference>
<organism evidence="3">
    <name type="scientific">Encarsia formosa</name>
    <name type="common">Whitefly parasite</name>
    <dbReference type="NCBI Taxonomy" id="32400"/>
    <lineage>
        <taxon>Eukaryota</taxon>
        <taxon>Metazoa</taxon>
        <taxon>Ecdysozoa</taxon>
        <taxon>Arthropoda</taxon>
        <taxon>Hexapoda</taxon>
        <taxon>Insecta</taxon>
        <taxon>Pterygota</taxon>
        <taxon>Neoptera</taxon>
        <taxon>Endopterygota</taxon>
        <taxon>Hymenoptera</taxon>
        <taxon>Apocrita</taxon>
        <taxon>Proctotrupomorpha</taxon>
        <taxon>Chalcidoidea</taxon>
        <taxon>Aphelinidae</taxon>
        <taxon>Coccophaginae</taxon>
        <taxon>Encarsia</taxon>
    </lineage>
</organism>
<dbReference type="InterPro" id="IPR036728">
    <property type="entry name" value="PBP_GOBP_sf"/>
</dbReference>
<dbReference type="SUPFAM" id="SSF47565">
    <property type="entry name" value="Insect pheromone/odorant-binding proteins"/>
    <property type="match status" value="1"/>
</dbReference>
<dbReference type="InterPro" id="IPR006170">
    <property type="entry name" value="PBP/GOBP"/>
</dbReference>
<dbReference type="GO" id="GO:0007608">
    <property type="term" value="P:sensory perception of smell"/>
    <property type="evidence" value="ECO:0007669"/>
    <property type="project" value="TreeGrafter"/>
</dbReference>
<dbReference type="GO" id="GO:0005615">
    <property type="term" value="C:extracellular space"/>
    <property type="evidence" value="ECO:0007669"/>
    <property type="project" value="TreeGrafter"/>
</dbReference>
<feature type="chain" id="PRO_5021868917" evidence="2">
    <location>
        <begin position="34"/>
        <end position="145"/>
    </location>
</feature>
<protein>
    <submittedName>
        <fullName evidence="3">Odorant-binding protein 2</fullName>
    </submittedName>
</protein>
<dbReference type="CDD" id="cd23992">
    <property type="entry name" value="PBP_GOBP"/>
    <property type="match status" value="1"/>
</dbReference>